<dbReference type="InterPro" id="IPR018060">
    <property type="entry name" value="HTH_AraC"/>
</dbReference>
<evidence type="ECO:0000256" key="3">
    <source>
        <dbReference type="ARBA" id="ARBA00023163"/>
    </source>
</evidence>
<evidence type="ECO:0000259" key="4">
    <source>
        <dbReference type="PROSITE" id="PS01124"/>
    </source>
</evidence>
<organism evidence="5 6">
    <name type="scientific">Microlunatus soli</name>
    <dbReference type="NCBI Taxonomy" id="630515"/>
    <lineage>
        <taxon>Bacteria</taxon>
        <taxon>Bacillati</taxon>
        <taxon>Actinomycetota</taxon>
        <taxon>Actinomycetes</taxon>
        <taxon>Propionibacteriales</taxon>
        <taxon>Propionibacteriaceae</taxon>
        <taxon>Microlunatus</taxon>
    </lineage>
</organism>
<dbReference type="InterPro" id="IPR009057">
    <property type="entry name" value="Homeodomain-like_sf"/>
</dbReference>
<dbReference type="GO" id="GO:0043565">
    <property type="term" value="F:sequence-specific DNA binding"/>
    <property type="evidence" value="ECO:0007669"/>
    <property type="project" value="InterPro"/>
</dbReference>
<dbReference type="EMBL" id="LT629772">
    <property type="protein sequence ID" value="SDT17247.1"/>
    <property type="molecule type" value="Genomic_DNA"/>
</dbReference>
<dbReference type="RefSeq" id="WP_091527541.1">
    <property type="nucleotide sequence ID" value="NZ_LT629772.1"/>
</dbReference>
<dbReference type="SUPFAM" id="SSF46689">
    <property type="entry name" value="Homeodomain-like"/>
    <property type="match status" value="2"/>
</dbReference>
<dbReference type="SMART" id="SM00342">
    <property type="entry name" value="HTH_ARAC"/>
    <property type="match status" value="1"/>
</dbReference>
<accession>A0A1H1Y739</accession>
<evidence type="ECO:0000313" key="6">
    <source>
        <dbReference type="Proteomes" id="UP000199103"/>
    </source>
</evidence>
<name>A0A1H1Y739_9ACTN</name>
<dbReference type="AlphaFoldDB" id="A0A1H1Y739"/>
<feature type="domain" description="HTH araC/xylS-type" evidence="4">
    <location>
        <begin position="166"/>
        <end position="263"/>
    </location>
</feature>
<dbReference type="Proteomes" id="UP000199103">
    <property type="component" value="Chromosome I"/>
</dbReference>
<dbReference type="PANTHER" id="PTHR46796">
    <property type="entry name" value="HTH-TYPE TRANSCRIPTIONAL ACTIVATOR RHAS-RELATED"/>
    <property type="match status" value="1"/>
</dbReference>
<dbReference type="Pfam" id="PF02311">
    <property type="entry name" value="AraC_binding"/>
    <property type="match status" value="1"/>
</dbReference>
<evidence type="ECO:0000256" key="1">
    <source>
        <dbReference type="ARBA" id="ARBA00023015"/>
    </source>
</evidence>
<dbReference type="Gene3D" id="1.10.10.60">
    <property type="entry name" value="Homeodomain-like"/>
    <property type="match status" value="1"/>
</dbReference>
<keyword evidence="1" id="KW-0805">Transcription regulation</keyword>
<dbReference type="SUPFAM" id="SSF51215">
    <property type="entry name" value="Regulatory protein AraC"/>
    <property type="match status" value="1"/>
</dbReference>
<keyword evidence="3" id="KW-0804">Transcription</keyword>
<keyword evidence="6" id="KW-1185">Reference proteome</keyword>
<dbReference type="OrthoDB" id="3172070at2"/>
<evidence type="ECO:0000313" key="5">
    <source>
        <dbReference type="EMBL" id="SDT17247.1"/>
    </source>
</evidence>
<gene>
    <name evidence="5" type="ORF">SAMN04489812_4429</name>
</gene>
<dbReference type="InterPro" id="IPR050204">
    <property type="entry name" value="AraC_XylS_family_regulators"/>
</dbReference>
<dbReference type="GO" id="GO:0003700">
    <property type="term" value="F:DNA-binding transcription factor activity"/>
    <property type="evidence" value="ECO:0007669"/>
    <property type="project" value="InterPro"/>
</dbReference>
<keyword evidence="2 5" id="KW-0238">DNA-binding</keyword>
<dbReference type="InterPro" id="IPR003313">
    <property type="entry name" value="AraC-bd"/>
</dbReference>
<dbReference type="Pfam" id="PF12833">
    <property type="entry name" value="HTH_18"/>
    <property type="match status" value="1"/>
</dbReference>
<dbReference type="PANTHER" id="PTHR46796:SF2">
    <property type="entry name" value="TRANSCRIPTIONAL REGULATORY PROTEIN"/>
    <property type="match status" value="1"/>
</dbReference>
<dbReference type="InterPro" id="IPR037923">
    <property type="entry name" value="HTH-like"/>
</dbReference>
<evidence type="ECO:0000256" key="2">
    <source>
        <dbReference type="ARBA" id="ARBA00023125"/>
    </source>
</evidence>
<dbReference type="PROSITE" id="PS01124">
    <property type="entry name" value="HTH_ARAC_FAMILY_2"/>
    <property type="match status" value="1"/>
</dbReference>
<protein>
    <submittedName>
        <fullName evidence="5">AraC-type DNA-binding protein</fullName>
    </submittedName>
</protein>
<dbReference type="STRING" id="630515.SAMN04489812_4429"/>
<proteinExistence type="predicted"/>
<reference evidence="5 6" key="1">
    <citation type="submission" date="2016-10" db="EMBL/GenBank/DDBJ databases">
        <authorList>
            <person name="de Groot N.N."/>
        </authorList>
    </citation>
    <scope>NUCLEOTIDE SEQUENCE [LARGE SCALE GENOMIC DNA]</scope>
    <source>
        <strain evidence="5 6">DSM 21800</strain>
    </source>
</reference>
<sequence length="268" mass="30114">MTTSDRVSAWQPGVPGIREVFHARFAEHAYPLHTHDTWTLLIVDDGAVRYDLDHREHGALQSMITLLPPQVAHDGRPARSGGFRKRVIYLDPDVIGAGLIGRAVDRPEFTDPRLRLRIDQLHAVLGSATDPLQAESRLALITDRLQWHLRDRPELPERRSDRPLAARMRDLLDDHLVDGLDLAAAAGQLGVSSTHLIRSFTDAFGLPPHRYLTGRRIERARELLLAGMAISEVAVRTGFYDQAHLTRHLRRMIGTTPAAYRSGRRIIA</sequence>